<dbReference type="EMBL" id="CVRI01000064">
    <property type="protein sequence ID" value="CRL04944.1"/>
    <property type="molecule type" value="Genomic_DNA"/>
</dbReference>
<evidence type="ECO:0000256" key="1">
    <source>
        <dbReference type="SAM" id="MobiDB-lite"/>
    </source>
</evidence>
<proteinExistence type="predicted"/>
<dbReference type="Proteomes" id="UP000183832">
    <property type="component" value="Unassembled WGS sequence"/>
</dbReference>
<gene>
    <name evidence="2" type="ORF">CLUMA_CG018574</name>
</gene>
<feature type="compositionally biased region" description="Polar residues" evidence="1">
    <location>
        <begin position="1"/>
        <end position="15"/>
    </location>
</feature>
<organism evidence="2 3">
    <name type="scientific">Clunio marinus</name>
    <dbReference type="NCBI Taxonomy" id="568069"/>
    <lineage>
        <taxon>Eukaryota</taxon>
        <taxon>Metazoa</taxon>
        <taxon>Ecdysozoa</taxon>
        <taxon>Arthropoda</taxon>
        <taxon>Hexapoda</taxon>
        <taxon>Insecta</taxon>
        <taxon>Pterygota</taxon>
        <taxon>Neoptera</taxon>
        <taxon>Endopterygota</taxon>
        <taxon>Diptera</taxon>
        <taxon>Nematocera</taxon>
        <taxon>Chironomoidea</taxon>
        <taxon>Chironomidae</taxon>
        <taxon>Clunio</taxon>
    </lineage>
</organism>
<protein>
    <submittedName>
        <fullName evidence="2">CLUMA_CG018574, isoform A</fullName>
    </submittedName>
</protein>
<feature type="compositionally biased region" description="Basic and acidic residues" evidence="1">
    <location>
        <begin position="20"/>
        <end position="30"/>
    </location>
</feature>
<dbReference type="AlphaFoldDB" id="A0A1J1IXY1"/>
<feature type="region of interest" description="Disordered" evidence="1">
    <location>
        <begin position="1"/>
        <end position="30"/>
    </location>
</feature>
<reference evidence="2 3" key="1">
    <citation type="submission" date="2015-04" db="EMBL/GenBank/DDBJ databases">
        <authorList>
            <person name="Syromyatnikov M.Y."/>
            <person name="Popov V.N."/>
        </authorList>
    </citation>
    <scope>NUCLEOTIDE SEQUENCE [LARGE SCALE GENOMIC DNA]</scope>
</reference>
<accession>A0A1J1IXY1</accession>
<evidence type="ECO:0000313" key="3">
    <source>
        <dbReference type="Proteomes" id="UP000183832"/>
    </source>
</evidence>
<evidence type="ECO:0000313" key="2">
    <source>
        <dbReference type="EMBL" id="CRL04944.1"/>
    </source>
</evidence>
<name>A0A1J1IXY1_9DIPT</name>
<keyword evidence="3" id="KW-1185">Reference proteome</keyword>
<sequence>MPQANQFNRMTTKSLPSIEARQEPITTRKPDVSESSKIFLNSTLSLPCGILVQNTFGFCREVSDGIKLKQLTSFLLWINLFERKFNLLN</sequence>